<name>A0A401W5G9_STREY</name>
<dbReference type="Proteomes" id="UP000286746">
    <property type="component" value="Unassembled WGS sequence"/>
</dbReference>
<evidence type="ECO:0000313" key="2">
    <source>
        <dbReference type="Proteomes" id="UP000286746"/>
    </source>
</evidence>
<evidence type="ECO:0000313" key="1">
    <source>
        <dbReference type="EMBL" id="GCD44521.1"/>
    </source>
</evidence>
<reference evidence="1 2" key="1">
    <citation type="submission" date="2018-11" db="EMBL/GenBank/DDBJ databases">
        <title>Whole genome sequence of Streptomyces paromomycinus NBRC 15454(T).</title>
        <authorList>
            <person name="Komaki H."/>
            <person name="Tamura T."/>
        </authorList>
    </citation>
    <scope>NUCLEOTIDE SEQUENCE [LARGE SCALE GENOMIC DNA]</scope>
    <source>
        <strain evidence="1 2">NBRC 15454</strain>
    </source>
</reference>
<accession>A0A401W5G9</accession>
<dbReference type="RefSeq" id="WP_174857195.1">
    <property type="nucleotide sequence ID" value="NZ_BHZD01000001.1"/>
</dbReference>
<keyword evidence="2" id="KW-1185">Reference proteome</keyword>
<protein>
    <submittedName>
        <fullName evidence="1">Uncharacterized protein</fullName>
    </submittedName>
</protein>
<organism evidence="1 2">
    <name type="scientific">Streptomyces paromomycinus</name>
    <name type="common">Streptomyces rimosus subsp. paromomycinus</name>
    <dbReference type="NCBI Taxonomy" id="92743"/>
    <lineage>
        <taxon>Bacteria</taxon>
        <taxon>Bacillati</taxon>
        <taxon>Actinomycetota</taxon>
        <taxon>Actinomycetes</taxon>
        <taxon>Kitasatosporales</taxon>
        <taxon>Streptomycetaceae</taxon>
        <taxon>Streptomyces</taxon>
    </lineage>
</organism>
<dbReference type="AlphaFoldDB" id="A0A401W5G9"/>
<proteinExistence type="predicted"/>
<dbReference type="EMBL" id="BHZD01000001">
    <property type="protein sequence ID" value="GCD44521.1"/>
    <property type="molecule type" value="Genomic_DNA"/>
</dbReference>
<gene>
    <name evidence="1" type="ORF">GKJPGBOP_04221</name>
</gene>
<comment type="caution">
    <text evidence="1">The sequence shown here is derived from an EMBL/GenBank/DDBJ whole genome shotgun (WGS) entry which is preliminary data.</text>
</comment>
<sequence>MSAQPDAQFTRATEAESSERIKGLRLKWATAVELKRRRDLDQRMEAAQRLVHTLDRDDPKWRAAMDEVRDVYNEARQAVTGG</sequence>